<organism evidence="1 2">
    <name type="scientific">Pigmentiphaga humi</name>
    <dbReference type="NCBI Taxonomy" id="2478468"/>
    <lineage>
        <taxon>Bacteria</taxon>
        <taxon>Pseudomonadati</taxon>
        <taxon>Pseudomonadota</taxon>
        <taxon>Betaproteobacteria</taxon>
        <taxon>Burkholderiales</taxon>
        <taxon>Alcaligenaceae</taxon>
        <taxon>Pigmentiphaga</taxon>
    </lineage>
</organism>
<dbReference type="RefSeq" id="WP_124082263.1">
    <property type="nucleotide sequence ID" value="NZ_UWPJ01000047.1"/>
</dbReference>
<proteinExistence type="predicted"/>
<protein>
    <submittedName>
        <fullName evidence="1">Uncharacterized protein</fullName>
    </submittedName>
</protein>
<dbReference type="EMBL" id="UWPJ01000047">
    <property type="protein sequence ID" value="VCU72621.1"/>
    <property type="molecule type" value="Genomic_DNA"/>
</dbReference>
<gene>
    <name evidence="1" type="ORF">PIGHUM_04723</name>
</gene>
<reference evidence="1 2" key="1">
    <citation type="submission" date="2018-10" db="EMBL/GenBank/DDBJ databases">
        <authorList>
            <person name="Criscuolo A."/>
        </authorList>
    </citation>
    <scope>NUCLEOTIDE SEQUENCE [LARGE SCALE GENOMIC DNA]</scope>
    <source>
        <strain evidence="1">DnA1</strain>
    </source>
</reference>
<evidence type="ECO:0000313" key="1">
    <source>
        <dbReference type="EMBL" id="VCU72621.1"/>
    </source>
</evidence>
<name>A0A3P4B9G8_9BURK</name>
<dbReference type="AlphaFoldDB" id="A0A3P4B9G8"/>
<accession>A0A3P4B9G8</accession>
<dbReference type="OrthoDB" id="5699193at2"/>
<keyword evidence="2" id="KW-1185">Reference proteome</keyword>
<dbReference type="Proteomes" id="UP000277294">
    <property type="component" value="Unassembled WGS sequence"/>
</dbReference>
<evidence type="ECO:0000313" key="2">
    <source>
        <dbReference type="Proteomes" id="UP000277294"/>
    </source>
</evidence>
<sequence>MRKRDASGRSAPSSCPTRPNLLKGLCNPALSALLLAAALAGCDSGSINPEPQAGTVSGRVTYDAVPAVPTYLDYAATKQLPVRGAIVEAVSGKDENGQVVASGRTDADGGYVLELPPGSDVRIRVQARLLRDGGGKGGSWDVAVRDNTSPEFLTDPGNTPIYALQSEPLSVPAQGARLDLHAASGWNDRAYTGTRAAAPFSVLDQTYSAIQRFLDGAPDLDFPPLNVYWSIKNGPAEGKLADGDIGTSHYHNENDEDGPIGLYILGKEDVDTDEYDTAIVIHEWGHYFEKQVSRADNIGGSHALGEKVDMRVAWGEGWGNALAGVVRDDPVYIDTSGKGQSGGFTFDVSALPDADHDRSWYSEASMQYFIYQLSRIPGGFDATVSVLRNEQKRTPAFTSVFPFATALGSRLAGSPAIQADTLLDSLNIPRMAQLDPWGSAVTYTILTEPPIVSTPYSTVDEQDQELCVTNGYGAEYNKFGQGRSLRLEVPVAGTYRLNAVRSTSHPFDSHALLRMTRDGIEIDNEREDDVSFDFALEAGTHTGWLVDSALSGLDEDSESPSALTNVCYRVNFEPVTASQGAL</sequence>